<evidence type="ECO:0000313" key="2">
    <source>
        <dbReference type="EMBL" id="SFB32687.1"/>
    </source>
</evidence>
<reference evidence="2 3" key="1">
    <citation type="submission" date="2016-10" db="EMBL/GenBank/DDBJ databases">
        <authorList>
            <person name="de Groot N.N."/>
        </authorList>
    </citation>
    <scope>NUCLEOTIDE SEQUENCE [LARGE SCALE GENOMIC DNA]</scope>
    <source>
        <strain evidence="2 3">DSM 23399</strain>
    </source>
</reference>
<organism evidence="2 3">
    <name type="scientific">Algoriphagus aquimarinus</name>
    <dbReference type="NCBI Taxonomy" id="237018"/>
    <lineage>
        <taxon>Bacteria</taxon>
        <taxon>Pseudomonadati</taxon>
        <taxon>Bacteroidota</taxon>
        <taxon>Cytophagia</taxon>
        <taxon>Cytophagales</taxon>
        <taxon>Cyclobacteriaceae</taxon>
        <taxon>Algoriphagus</taxon>
    </lineage>
</organism>
<protein>
    <recommendedName>
        <fullName evidence="4">DUF4595 domain-containing protein</fullName>
    </recommendedName>
</protein>
<keyword evidence="3" id="KW-1185">Reference proteome</keyword>
<dbReference type="AlphaFoldDB" id="A0A1I1A429"/>
<proteinExistence type="predicted"/>
<evidence type="ECO:0000313" key="3">
    <source>
        <dbReference type="Proteomes" id="UP000198790"/>
    </source>
</evidence>
<keyword evidence="1" id="KW-0732">Signal</keyword>
<evidence type="ECO:0000256" key="1">
    <source>
        <dbReference type="SAM" id="SignalP"/>
    </source>
</evidence>
<dbReference type="EMBL" id="FOKK01000007">
    <property type="protein sequence ID" value="SFB32687.1"/>
    <property type="molecule type" value="Genomic_DNA"/>
</dbReference>
<dbReference type="STRING" id="237018.SAMN04489723_107165"/>
<dbReference type="PROSITE" id="PS51257">
    <property type="entry name" value="PROKAR_LIPOPROTEIN"/>
    <property type="match status" value="1"/>
</dbReference>
<gene>
    <name evidence="2" type="ORF">SAMN04489723_107165</name>
</gene>
<dbReference type="InterPro" id="IPR045444">
    <property type="entry name" value="DUF6503"/>
</dbReference>
<evidence type="ECO:0008006" key="4">
    <source>
        <dbReference type="Google" id="ProtNLM"/>
    </source>
</evidence>
<feature type="chain" id="PRO_5011629398" description="DUF4595 domain-containing protein" evidence="1">
    <location>
        <begin position="25"/>
        <end position="277"/>
    </location>
</feature>
<accession>A0A1I1A429</accession>
<feature type="signal peptide" evidence="1">
    <location>
        <begin position="1"/>
        <end position="24"/>
    </location>
</feature>
<name>A0A1I1A429_9BACT</name>
<dbReference type="Proteomes" id="UP000198790">
    <property type="component" value="Unassembled WGS sequence"/>
</dbReference>
<dbReference type="Pfam" id="PF20113">
    <property type="entry name" value="DUF6503"/>
    <property type="match status" value="1"/>
</dbReference>
<sequence>MRMNSITKLNVLTLVFLSFLLASCQDKNQKNTENQNQPEFQNKGHELVYEMVQKVGDFSSLADKKSVEYTYTYVTADGGTDISQEKYLFDGEYSYGRYTTHERTLPQFEGDIEQGYNGTEYWLKHNGEVITDEEALTRVKFNRPTNYYWFTMMQKLLDPGINYEYIGERPINDKEYHIVKISFDSPDDKPTDTYQLYINKETSIVDQFLFTVVDFGVEETPYLMLLDYEKIDGLLIPTKRKYKASTWNADLSDEGWITVNWTDIKFDTGITKDDFEK</sequence>